<reference evidence="2" key="1">
    <citation type="journal article" date="2022" name="bioRxiv">
        <title>Sequencing and chromosome-scale assembly of the giantPleurodeles waltlgenome.</title>
        <authorList>
            <person name="Brown T."/>
            <person name="Elewa A."/>
            <person name="Iarovenko S."/>
            <person name="Subramanian E."/>
            <person name="Araus A.J."/>
            <person name="Petzold A."/>
            <person name="Susuki M."/>
            <person name="Suzuki K.-i.T."/>
            <person name="Hayashi T."/>
            <person name="Toyoda A."/>
            <person name="Oliveira C."/>
            <person name="Osipova E."/>
            <person name="Leigh N.D."/>
            <person name="Simon A."/>
            <person name="Yun M.H."/>
        </authorList>
    </citation>
    <scope>NUCLEOTIDE SEQUENCE</scope>
    <source>
        <strain evidence="2">20211129_DDA</strain>
        <tissue evidence="2">Liver</tissue>
    </source>
</reference>
<keyword evidence="3" id="KW-1185">Reference proteome</keyword>
<proteinExistence type="predicted"/>
<organism evidence="2 3">
    <name type="scientific">Pleurodeles waltl</name>
    <name type="common">Iberian ribbed newt</name>
    <dbReference type="NCBI Taxonomy" id="8319"/>
    <lineage>
        <taxon>Eukaryota</taxon>
        <taxon>Metazoa</taxon>
        <taxon>Chordata</taxon>
        <taxon>Craniata</taxon>
        <taxon>Vertebrata</taxon>
        <taxon>Euteleostomi</taxon>
        <taxon>Amphibia</taxon>
        <taxon>Batrachia</taxon>
        <taxon>Caudata</taxon>
        <taxon>Salamandroidea</taxon>
        <taxon>Salamandridae</taxon>
        <taxon>Pleurodelinae</taxon>
        <taxon>Pleurodeles</taxon>
    </lineage>
</organism>
<dbReference type="Proteomes" id="UP001066276">
    <property type="component" value="Chromosome 5"/>
</dbReference>
<comment type="caution">
    <text evidence="2">The sequence shown here is derived from an EMBL/GenBank/DDBJ whole genome shotgun (WGS) entry which is preliminary data.</text>
</comment>
<protein>
    <submittedName>
        <fullName evidence="2">Uncharacterized protein</fullName>
    </submittedName>
</protein>
<accession>A0AAV7RML0</accession>
<feature type="coiled-coil region" evidence="1">
    <location>
        <begin position="5"/>
        <end position="32"/>
    </location>
</feature>
<dbReference type="EMBL" id="JANPWB010000009">
    <property type="protein sequence ID" value="KAJ1152755.1"/>
    <property type="molecule type" value="Genomic_DNA"/>
</dbReference>
<name>A0AAV7RML0_PLEWA</name>
<gene>
    <name evidence="2" type="ORF">NDU88_005530</name>
</gene>
<evidence type="ECO:0000256" key="1">
    <source>
        <dbReference type="SAM" id="Coils"/>
    </source>
</evidence>
<dbReference type="AlphaFoldDB" id="A0AAV7RML0"/>
<evidence type="ECO:0000313" key="2">
    <source>
        <dbReference type="EMBL" id="KAJ1152755.1"/>
    </source>
</evidence>
<sequence>MGGVVRSIRRQLQLLERELSQLEQEHRDTSNVHTSGHIHAKLQEFQETALSEIQHLGKYATARVYGQGDRPGGVRANLIRPSRNANTIKTAEAEDGSVIGDSESIAARFREYYQSLYQGGPRSRGSVGLSHPYHDTKVVRCR</sequence>
<evidence type="ECO:0000313" key="3">
    <source>
        <dbReference type="Proteomes" id="UP001066276"/>
    </source>
</evidence>
<keyword evidence="1" id="KW-0175">Coiled coil</keyword>